<dbReference type="GO" id="GO:0006397">
    <property type="term" value="P:mRNA processing"/>
    <property type="evidence" value="ECO:0007669"/>
    <property type="project" value="UniProtKB-KW"/>
</dbReference>
<evidence type="ECO:0000259" key="6">
    <source>
        <dbReference type="Pfam" id="PF02940"/>
    </source>
</evidence>
<dbReference type="EC" id="3.6.1.74" evidence="3"/>
<organism evidence="7">
    <name type="scientific">Timspurckia oligopyrenoides</name>
    <dbReference type="NCBI Taxonomy" id="708627"/>
    <lineage>
        <taxon>Eukaryota</taxon>
        <taxon>Rhodophyta</taxon>
        <taxon>Bangiophyceae</taxon>
        <taxon>Porphyridiales</taxon>
        <taxon>Porphyridiaceae</taxon>
        <taxon>Timspurckia</taxon>
    </lineage>
</organism>
<sequence length="607" mass="69054">MFGDQPQAITPPTSPHAPFSLKLDPEPPAAQLSTKPARKKQNPKKRELETNNEKSQVDANDAMNGPVLMRQHPGRFISGEQPQELTPPSSPYKPFTLQPQELTPPPSPYKPFSLRFDPEPEHKPVQSSASPTLESETKKPRIDSDQQQNKMEPQAELPLYSSAAVEKQNLSPDFHPRKIHSAMKATSPTSIPIAPIKIEHIPENAPPRLKVQNQVAPSQKRIAKYSRMEFDENDFVFDVEYDSDDQQISRTRREPRARNNLIESMKQPLRQETTLLPAPQVLNNAIPKLPTYPTVKVEQQGQPEKKENESTVKSERSSNPLEWKLEGIIGGNAIVYDDRVQSLVDFMENNVHSEDVEIEVKIGTLLEKQSEGKRAIANLPVLSMAPLNPEAAGFVEFKSDLNVSAFHAVSTRLNQRFVETSQQSGSETLRLTYQRHRESVLIYEDRVRVFRRARSANDPPCRANEDPEFITSGIQRKERLQNMEFIAPEHEFDFRISASREQRLSATPPNRLPVRERLRDRLSYQYGRLSMDMTVVQSFEMQGGVRKGEPEISYEVELEILDSSELFEECKKLRDGEPNIVYEIALELFHSTRGVLNFLKRSGARGT</sequence>
<dbReference type="CDD" id="cd07470">
    <property type="entry name" value="CYTH-like_mRNA_RTPase"/>
    <property type="match status" value="1"/>
</dbReference>
<keyword evidence="1" id="KW-0507">mRNA processing</keyword>
<evidence type="ECO:0000256" key="5">
    <source>
        <dbReference type="SAM" id="MobiDB-lite"/>
    </source>
</evidence>
<feature type="domain" description="mRNA triphosphatase Cet1-like" evidence="6">
    <location>
        <begin position="353"/>
        <end position="560"/>
    </location>
</feature>
<dbReference type="InterPro" id="IPR033469">
    <property type="entry name" value="CYTH-like_dom_sf"/>
</dbReference>
<accession>A0A7S1ESV7</accession>
<proteinExistence type="predicted"/>
<dbReference type="Gene3D" id="3.20.100.10">
    <property type="entry name" value="mRNA triphosphatase Cet1-like"/>
    <property type="match status" value="1"/>
</dbReference>
<dbReference type="InterPro" id="IPR037009">
    <property type="entry name" value="mRNA_triPase_Cet1_sf"/>
</dbReference>
<reference evidence="7" key="1">
    <citation type="submission" date="2021-01" db="EMBL/GenBank/DDBJ databases">
        <authorList>
            <person name="Corre E."/>
            <person name="Pelletier E."/>
            <person name="Niang G."/>
            <person name="Scheremetjew M."/>
            <person name="Finn R."/>
            <person name="Kale V."/>
            <person name="Holt S."/>
            <person name="Cochrane G."/>
            <person name="Meng A."/>
            <person name="Brown T."/>
            <person name="Cohen L."/>
        </authorList>
    </citation>
    <scope>NUCLEOTIDE SEQUENCE</scope>
    <source>
        <strain evidence="7">CCMP3278</strain>
    </source>
</reference>
<evidence type="ECO:0000256" key="1">
    <source>
        <dbReference type="ARBA" id="ARBA00022664"/>
    </source>
</evidence>
<feature type="compositionally biased region" description="Polar residues" evidence="5">
    <location>
        <begin position="125"/>
        <end position="134"/>
    </location>
</feature>
<evidence type="ECO:0000256" key="4">
    <source>
        <dbReference type="ARBA" id="ARBA00047740"/>
    </source>
</evidence>
<feature type="region of interest" description="Disordered" evidence="5">
    <location>
        <begin position="1"/>
        <end position="157"/>
    </location>
</feature>
<evidence type="ECO:0000256" key="3">
    <source>
        <dbReference type="ARBA" id="ARBA00035028"/>
    </source>
</evidence>
<dbReference type="EMBL" id="HBFP01008718">
    <property type="protein sequence ID" value="CAD8821859.1"/>
    <property type="molecule type" value="Transcribed_RNA"/>
</dbReference>
<comment type="catalytic activity">
    <reaction evidence="4">
        <text>a 5'-end triphospho-ribonucleoside in mRNA + H2O = a 5'-end diphospho-ribonucleoside in mRNA + phosphate + H(+)</text>
        <dbReference type="Rhea" id="RHEA:67004"/>
        <dbReference type="Rhea" id="RHEA-COMP:17164"/>
        <dbReference type="Rhea" id="RHEA-COMP:17165"/>
        <dbReference type="ChEBI" id="CHEBI:15377"/>
        <dbReference type="ChEBI" id="CHEBI:15378"/>
        <dbReference type="ChEBI" id="CHEBI:43474"/>
        <dbReference type="ChEBI" id="CHEBI:167616"/>
        <dbReference type="ChEBI" id="CHEBI:167618"/>
        <dbReference type="EC" id="3.6.1.74"/>
    </reaction>
    <physiologicalReaction direction="left-to-right" evidence="4">
        <dbReference type="Rhea" id="RHEA:67005"/>
    </physiologicalReaction>
</comment>
<gene>
    <name evidence="7" type="ORF">TOLI1172_LOCUS6255</name>
</gene>
<dbReference type="SUPFAM" id="SSF55154">
    <property type="entry name" value="CYTH-like phosphatases"/>
    <property type="match status" value="1"/>
</dbReference>
<feature type="compositionally biased region" description="Basic and acidic residues" evidence="5">
    <location>
        <begin position="44"/>
        <end position="56"/>
    </location>
</feature>
<evidence type="ECO:0000256" key="2">
    <source>
        <dbReference type="ARBA" id="ARBA00022801"/>
    </source>
</evidence>
<dbReference type="InterPro" id="IPR004206">
    <property type="entry name" value="mRNA_triPase_Cet1"/>
</dbReference>
<feature type="compositionally biased region" description="Basic and acidic residues" evidence="5">
    <location>
        <begin position="303"/>
        <end position="316"/>
    </location>
</feature>
<evidence type="ECO:0000313" key="7">
    <source>
        <dbReference type="EMBL" id="CAD8821859.1"/>
    </source>
</evidence>
<dbReference type="Pfam" id="PF02940">
    <property type="entry name" value="mRNA_triPase"/>
    <property type="match status" value="1"/>
</dbReference>
<dbReference type="GO" id="GO:0140818">
    <property type="term" value="F:mRNA 5'-triphosphate monophosphatase activity"/>
    <property type="evidence" value="ECO:0007669"/>
    <property type="project" value="UniProtKB-EC"/>
</dbReference>
<protein>
    <recommendedName>
        <fullName evidence="3">mRNA 5'-phosphatase</fullName>
        <ecNumber evidence="3">3.6.1.74</ecNumber>
    </recommendedName>
</protein>
<keyword evidence="2" id="KW-0378">Hydrolase</keyword>
<feature type="compositionally biased region" description="Basic and acidic residues" evidence="5">
    <location>
        <begin position="135"/>
        <end position="144"/>
    </location>
</feature>
<name>A0A7S1ESV7_9RHOD</name>
<dbReference type="AlphaFoldDB" id="A0A7S1ESV7"/>
<feature type="region of interest" description="Disordered" evidence="5">
    <location>
        <begin position="292"/>
        <end position="317"/>
    </location>
</feature>
<dbReference type="GO" id="GO:0004651">
    <property type="term" value="F:polynucleotide 5'-phosphatase activity"/>
    <property type="evidence" value="ECO:0007669"/>
    <property type="project" value="InterPro"/>
</dbReference>